<organism evidence="8 9">
    <name type="scientific">Candidatus Sungbacteria bacterium RIFCSPHIGHO2_02_FULL_51_29</name>
    <dbReference type="NCBI Taxonomy" id="1802273"/>
    <lineage>
        <taxon>Bacteria</taxon>
        <taxon>Candidatus Sungiibacteriota</taxon>
    </lineage>
</organism>
<dbReference type="GO" id="GO:0000155">
    <property type="term" value="F:phosphorelay sensor kinase activity"/>
    <property type="evidence" value="ECO:0007669"/>
    <property type="project" value="InterPro"/>
</dbReference>
<feature type="transmembrane region" description="Helical" evidence="6">
    <location>
        <begin position="27"/>
        <end position="52"/>
    </location>
</feature>
<dbReference type="CDD" id="cd00082">
    <property type="entry name" value="HisKA"/>
    <property type="match status" value="1"/>
</dbReference>
<dbReference type="PROSITE" id="PS50109">
    <property type="entry name" value="HIS_KIN"/>
    <property type="match status" value="1"/>
</dbReference>
<dbReference type="InterPro" id="IPR003594">
    <property type="entry name" value="HATPase_dom"/>
</dbReference>
<dbReference type="InterPro" id="IPR004358">
    <property type="entry name" value="Sig_transdc_His_kin-like_C"/>
</dbReference>
<keyword evidence="4" id="KW-0808">Transferase</keyword>
<dbReference type="Gene3D" id="1.10.287.130">
    <property type="match status" value="1"/>
</dbReference>
<dbReference type="Pfam" id="PF02518">
    <property type="entry name" value="HATPase_c"/>
    <property type="match status" value="1"/>
</dbReference>
<dbReference type="PANTHER" id="PTHR43547">
    <property type="entry name" value="TWO-COMPONENT HISTIDINE KINASE"/>
    <property type="match status" value="1"/>
</dbReference>
<dbReference type="SUPFAM" id="SSF47384">
    <property type="entry name" value="Homodimeric domain of signal transducing histidine kinase"/>
    <property type="match status" value="1"/>
</dbReference>
<dbReference type="Proteomes" id="UP000177811">
    <property type="component" value="Unassembled WGS sequence"/>
</dbReference>
<dbReference type="InterPro" id="IPR003661">
    <property type="entry name" value="HisK_dim/P_dom"/>
</dbReference>
<dbReference type="EC" id="2.7.13.3" evidence="2"/>
<dbReference type="Pfam" id="PF00512">
    <property type="entry name" value="HisKA"/>
    <property type="match status" value="1"/>
</dbReference>
<evidence type="ECO:0000256" key="1">
    <source>
        <dbReference type="ARBA" id="ARBA00000085"/>
    </source>
</evidence>
<accession>A0A1G2KQS3</accession>
<protein>
    <recommendedName>
        <fullName evidence="2">histidine kinase</fullName>
        <ecNumber evidence="2">2.7.13.3</ecNumber>
    </recommendedName>
</protein>
<comment type="caution">
    <text evidence="8">The sequence shown here is derived from an EMBL/GenBank/DDBJ whole genome shotgun (WGS) entry which is preliminary data.</text>
</comment>
<proteinExistence type="predicted"/>
<dbReference type="SUPFAM" id="SSF55874">
    <property type="entry name" value="ATPase domain of HSP90 chaperone/DNA topoisomerase II/histidine kinase"/>
    <property type="match status" value="1"/>
</dbReference>
<evidence type="ECO:0000256" key="3">
    <source>
        <dbReference type="ARBA" id="ARBA00022553"/>
    </source>
</evidence>
<evidence type="ECO:0000259" key="7">
    <source>
        <dbReference type="PROSITE" id="PS50109"/>
    </source>
</evidence>
<dbReference type="AlphaFoldDB" id="A0A1G2KQS3"/>
<evidence type="ECO:0000256" key="5">
    <source>
        <dbReference type="ARBA" id="ARBA00022777"/>
    </source>
</evidence>
<evidence type="ECO:0000256" key="2">
    <source>
        <dbReference type="ARBA" id="ARBA00012438"/>
    </source>
</evidence>
<dbReference type="CDD" id="cd00075">
    <property type="entry name" value="HATPase"/>
    <property type="match status" value="1"/>
</dbReference>
<keyword evidence="6" id="KW-0472">Membrane</keyword>
<gene>
    <name evidence="8" type="ORF">A3C16_02715</name>
</gene>
<dbReference type="Gene3D" id="3.30.565.10">
    <property type="entry name" value="Histidine kinase-like ATPase, C-terminal domain"/>
    <property type="match status" value="1"/>
</dbReference>
<keyword evidence="5" id="KW-0418">Kinase</keyword>
<dbReference type="SMART" id="SM00388">
    <property type="entry name" value="HisKA"/>
    <property type="match status" value="1"/>
</dbReference>
<keyword evidence="6" id="KW-1133">Transmembrane helix</keyword>
<dbReference type="FunFam" id="3.30.565.10:FF:000006">
    <property type="entry name" value="Sensor histidine kinase WalK"/>
    <property type="match status" value="1"/>
</dbReference>
<reference evidence="8 9" key="1">
    <citation type="journal article" date="2016" name="Nat. Commun.">
        <title>Thousands of microbial genomes shed light on interconnected biogeochemical processes in an aquifer system.</title>
        <authorList>
            <person name="Anantharaman K."/>
            <person name="Brown C.T."/>
            <person name="Hug L.A."/>
            <person name="Sharon I."/>
            <person name="Castelle C.J."/>
            <person name="Probst A.J."/>
            <person name="Thomas B.C."/>
            <person name="Singh A."/>
            <person name="Wilkins M.J."/>
            <person name="Karaoz U."/>
            <person name="Brodie E.L."/>
            <person name="Williams K.H."/>
            <person name="Hubbard S.S."/>
            <person name="Banfield J.F."/>
        </authorList>
    </citation>
    <scope>NUCLEOTIDE SEQUENCE [LARGE SCALE GENOMIC DNA]</scope>
</reference>
<dbReference type="PANTHER" id="PTHR43547:SF2">
    <property type="entry name" value="HYBRID SIGNAL TRANSDUCTION HISTIDINE KINASE C"/>
    <property type="match status" value="1"/>
</dbReference>
<comment type="catalytic activity">
    <reaction evidence="1">
        <text>ATP + protein L-histidine = ADP + protein N-phospho-L-histidine.</text>
        <dbReference type="EC" id="2.7.13.3"/>
    </reaction>
</comment>
<dbReference type="EMBL" id="MHQL01000054">
    <property type="protein sequence ID" value="OHA01775.1"/>
    <property type="molecule type" value="Genomic_DNA"/>
</dbReference>
<evidence type="ECO:0000256" key="6">
    <source>
        <dbReference type="SAM" id="Phobius"/>
    </source>
</evidence>
<name>A0A1G2KQS3_9BACT</name>
<dbReference type="InterPro" id="IPR036097">
    <property type="entry name" value="HisK_dim/P_sf"/>
</dbReference>
<evidence type="ECO:0000313" key="8">
    <source>
        <dbReference type="EMBL" id="OHA01775.1"/>
    </source>
</evidence>
<evidence type="ECO:0000313" key="9">
    <source>
        <dbReference type="Proteomes" id="UP000177811"/>
    </source>
</evidence>
<evidence type="ECO:0000256" key="4">
    <source>
        <dbReference type="ARBA" id="ARBA00022679"/>
    </source>
</evidence>
<sequence length="315" mass="35381">MKNFFYRVNIFEECKSLRLSIWQCPPFLFILMGVVNVSGMLGSYLIASRLIIDESAVVLVVVGVSLSIFIIGNFLISGFNKMADADRMKNEFISVVSHQLRTPLAALKWSSELLLRPSHISSLNEDDKSYLVLLRENAERMIKLVSLLLEANRIESDHATLQRKAFDLVDVTKGVIESVTAYAGAYELVLKLEAFPSIPQALGDPEKIKLVVLALIDNAVRYSHKKSDVIVKIEVMRNHVRWQVTDSGVGIPVSQQKFIFKKFFRSDNARKYQTEGSGLGLYIAKAVVEELGGRIGFVSEENKGSVFWFTLPMSK</sequence>
<dbReference type="InterPro" id="IPR036890">
    <property type="entry name" value="HATPase_C_sf"/>
</dbReference>
<feature type="domain" description="Histidine kinase" evidence="7">
    <location>
        <begin position="95"/>
        <end position="315"/>
    </location>
</feature>
<keyword evidence="3" id="KW-0597">Phosphoprotein</keyword>
<dbReference type="SMART" id="SM00387">
    <property type="entry name" value="HATPase_c"/>
    <property type="match status" value="1"/>
</dbReference>
<keyword evidence="6" id="KW-0812">Transmembrane</keyword>
<dbReference type="PRINTS" id="PR00344">
    <property type="entry name" value="BCTRLSENSOR"/>
</dbReference>
<dbReference type="InterPro" id="IPR005467">
    <property type="entry name" value="His_kinase_dom"/>
</dbReference>
<feature type="transmembrane region" description="Helical" evidence="6">
    <location>
        <begin position="58"/>
        <end position="79"/>
    </location>
</feature>